<dbReference type="EMBL" id="BJXA01000024">
    <property type="protein sequence ID" value="GEM39382.1"/>
    <property type="molecule type" value="Genomic_DNA"/>
</dbReference>
<reference evidence="2 3" key="1">
    <citation type="submission" date="2019-07" db="EMBL/GenBank/DDBJ databases">
        <title>Whole genome shotgun sequence of Nocardia ninae NBRC 108245.</title>
        <authorList>
            <person name="Hosoyama A."/>
            <person name="Uohara A."/>
            <person name="Ohji S."/>
            <person name="Ichikawa N."/>
        </authorList>
    </citation>
    <scope>NUCLEOTIDE SEQUENCE [LARGE SCALE GENOMIC DNA]</scope>
    <source>
        <strain evidence="2 3">NBRC 108245</strain>
    </source>
</reference>
<organism evidence="2 3">
    <name type="scientific">Nocardia ninae NBRC 108245</name>
    <dbReference type="NCBI Taxonomy" id="1210091"/>
    <lineage>
        <taxon>Bacteria</taxon>
        <taxon>Bacillati</taxon>
        <taxon>Actinomycetota</taxon>
        <taxon>Actinomycetes</taxon>
        <taxon>Mycobacteriales</taxon>
        <taxon>Nocardiaceae</taxon>
        <taxon>Nocardia</taxon>
    </lineage>
</organism>
<accession>A0A511MFE8</accession>
<evidence type="ECO:0000256" key="1">
    <source>
        <dbReference type="SAM" id="MobiDB-lite"/>
    </source>
</evidence>
<protein>
    <submittedName>
        <fullName evidence="2">Uncharacterized protein</fullName>
    </submittedName>
</protein>
<sequence length="111" mass="11352">MAGSTRNLACGCSIRKAPIDIGNSRRLRTPSATMMAGAAIVACGSAVNRTVAVAFGAGVSARLARNAASGCRGRSRRPGVAASAAQQRASVRRVPGRPSARRAEFSLTSPR</sequence>
<evidence type="ECO:0000313" key="3">
    <source>
        <dbReference type="Proteomes" id="UP000321424"/>
    </source>
</evidence>
<gene>
    <name evidence="2" type="ORF">NN4_39010</name>
</gene>
<evidence type="ECO:0000313" key="2">
    <source>
        <dbReference type="EMBL" id="GEM39382.1"/>
    </source>
</evidence>
<name>A0A511MFE8_9NOCA</name>
<dbReference type="AlphaFoldDB" id="A0A511MFE8"/>
<feature type="compositionally biased region" description="Low complexity" evidence="1">
    <location>
        <begin position="80"/>
        <end position="89"/>
    </location>
</feature>
<dbReference type="Proteomes" id="UP000321424">
    <property type="component" value="Unassembled WGS sequence"/>
</dbReference>
<proteinExistence type="predicted"/>
<feature type="region of interest" description="Disordered" evidence="1">
    <location>
        <begin position="67"/>
        <end position="111"/>
    </location>
</feature>
<comment type="caution">
    <text evidence="2">The sequence shown here is derived from an EMBL/GenBank/DDBJ whole genome shotgun (WGS) entry which is preliminary data.</text>
</comment>
<keyword evidence="3" id="KW-1185">Reference proteome</keyword>